<dbReference type="PANTHER" id="PTHR30399">
    <property type="entry name" value="UNCHARACTERIZED PROTEIN YGJP"/>
    <property type="match status" value="1"/>
</dbReference>
<dbReference type="InterPro" id="IPR053136">
    <property type="entry name" value="UTP_pyrophosphatase-like"/>
</dbReference>
<organism evidence="2 5">
    <name type="scientific">Marine Group I thaumarchaeote</name>
    <dbReference type="NCBI Taxonomy" id="2511932"/>
    <lineage>
        <taxon>Archaea</taxon>
        <taxon>Nitrososphaerota</taxon>
        <taxon>Marine Group I</taxon>
    </lineage>
</organism>
<feature type="domain" description="YgjP-like metallopeptidase" evidence="1">
    <location>
        <begin position="23"/>
        <end position="227"/>
    </location>
</feature>
<proteinExistence type="predicted"/>
<dbReference type="EMBL" id="JACATG010000001">
    <property type="protein sequence ID" value="NWK13417.1"/>
    <property type="molecule type" value="Genomic_DNA"/>
</dbReference>
<accession>A0A7K4NG73</accession>
<protein>
    <submittedName>
        <fullName evidence="2">M48 family metallopeptidase</fullName>
    </submittedName>
</protein>
<name>A0A7K4NG73_9ARCH</name>
<reference evidence="2" key="2">
    <citation type="submission" date="2020-06" db="EMBL/GenBank/DDBJ databases">
        <authorList>
            <person name="Wang Y."/>
        </authorList>
    </citation>
    <scope>NUCLEOTIDE SEQUENCE</scope>
    <source>
        <strain evidence="3">L19a</strain>
        <strain evidence="2">T1L9</strain>
    </source>
</reference>
<dbReference type="Gene3D" id="3.30.2010.10">
    <property type="entry name" value="Metalloproteases ('zincins'), catalytic domain"/>
    <property type="match status" value="1"/>
</dbReference>
<evidence type="ECO:0000259" key="1">
    <source>
        <dbReference type="Pfam" id="PF01863"/>
    </source>
</evidence>
<dbReference type="Pfam" id="PF01863">
    <property type="entry name" value="YgjP-like"/>
    <property type="match status" value="1"/>
</dbReference>
<dbReference type="CDD" id="cd07344">
    <property type="entry name" value="M48_yhfN_like"/>
    <property type="match status" value="1"/>
</dbReference>
<dbReference type="PANTHER" id="PTHR30399:SF1">
    <property type="entry name" value="UTP PYROPHOSPHATASE"/>
    <property type="match status" value="1"/>
</dbReference>
<reference evidence="4 5" key="1">
    <citation type="journal article" date="2019" name="Environ. Microbiol.">
        <title>Genomics insights into ecotype formation of ammonia-oxidizing archaea in the deep ocean.</title>
        <authorList>
            <person name="Wang Y."/>
            <person name="Huang J.M."/>
            <person name="Cui G.J."/>
            <person name="Nunoura T."/>
            <person name="Takaki Y."/>
            <person name="Li W.L."/>
            <person name="Li J."/>
            <person name="Gao Z.M."/>
            <person name="Takai K."/>
            <person name="Zhang A.Q."/>
            <person name="Stepanauskas R."/>
        </authorList>
    </citation>
    <scope>NUCLEOTIDE SEQUENCE [LARGE SCALE GENOMIC DNA]</scope>
    <source>
        <strain evidence="3 4">L19a</strain>
        <strain evidence="2 5">T1L9</strain>
    </source>
</reference>
<dbReference type="AlphaFoldDB" id="A0A7K4NG73"/>
<dbReference type="EMBL" id="JACATD010000001">
    <property type="protein sequence ID" value="NWK00298.1"/>
    <property type="molecule type" value="Genomic_DNA"/>
</dbReference>
<gene>
    <name evidence="2" type="ORF">HX840_00020</name>
    <name evidence="3" type="ORF">HX853_02085</name>
</gene>
<evidence type="ECO:0000313" key="4">
    <source>
        <dbReference type="Proteomes" id="UP000535457"/>
    </source>
</evidence>
<comment type="caution">
    <text evidence="2">The sequence shown here is derived from an EMBL/GenBank/DDBJ whole genome shotgun (WGS) entry which is preliminary data.</text>
</comment>
<dbReference type="InterPro" id="IPR002725">
    <property type="entry name" value="YgjP-like_metallopeptidase"/>
</dbReference>
<evidence type="ECO:0000313" key="5">
    <source>
        <dbReference type="Proteomes" id="UP000547822"/>
    </source>
</evidence>
<evidence type="ECO:0000313" key="2">
    <source>
        <dbReference type="EMBL" id="NWK00298.1"/>
    </source>
</evidence>
<sequence>MKGKLRYGNTIIPYSIIQTKRKKTMQIFIEKDKVEVIAPESKKISEIKDILKNRVSWIFNSQLKLKEIKTDVIYSENSLLYLGKNILYTIKILQKNEKIILKNKEFQIFTKSKSLSITRIKKMYDTWLLAKYLSYVEKKIKHFSKLLNVNPTGYQIRIMKSKWGSATVSDNIHLNLHLLKAPRKMIDYVILHELAHLRIKGHGHDFWVYLEKFMPDYEKRKNWLDQNQVEIIQN</sequence>
<evidence type="ECO:0000313" key="3">
    <source>
        <dbReference type="EMBL" id="NWK13417.1"/>
    </source>
</evidence>
<dbReference type="Proteomes" id="UP000535457">
    <property type="component" value="Unassembled WGS sequence"/>
</dbReference>
<dbReference type="Proteomes" id="UP000547822">
    <property type="component" value="Unassembled WGS sequence"/>
</dbReference>